<dbReference type="CDD" id="cd01189">
    <property type="entry name" value="INT_ICEBs1_C_like"/>
    <property type="match status" value="1"/>
</dbReference>
<evidence type="ECO:0000313" key="7">
    <source>
        <dbReference type="EMBL" id="ART74835.1"/>
    </source>
</evidence>
<keyword evidence="3" id="KW-0233">DNA recombination</keyword>
<dbReference type="Gene3D" id="1.10.443.10">
    <property type="entry name" value="Intergrase catalytic core"/>
    <property type="match status" value="1"/>
</dbReference>
<feature type="domain" description="Core-binding (CB)" evidence="6">
    <location>
        <begin position="77"/>
        <end position="160"/>
    </location>
</feature>
<dbReference type="InterPro" id="IPR050090">
    <property type="entry name" value="Tyrosine_recombinase_XerCD"/>
</dbReference>
<sequence>MKGKVYKPKCKCPKDKKKKCRCKGNWGYLVDIGNHPKTGKRRQRGKFTFKTKKEAEDALVKFLNEIHQGSYIIETDITFEDYSKQFILEYEATGKVSPGTVRIREKDINRLLDFLAKIKLKKITEKQFQSSLDGLKERGYAENTLKSIHVTGRMIFKKAFKNGFIKKDPSVDSYVPVIQKTVEELEKEKETFKYLEKEELALFLATAEKKGIGFDHTAFVTLSYTGIRNGELCALKWKDIDFQKGTIRINKTYKNDTNNIKKYKLGPPKTKKARRTIVVDDYTLDVLSKHKVLQNKIKLRHGNSYYDKGFVFAEESKEYAGYPTYPKKVENRMERLLKMIDLNLQLTPHSLRHTHTSLLAELGVELIDIMDRLGHSKCDTTKNIYLHVTKPKKKETANKFSELMQGLR</sequence>
<dbReference type="GeneID" id="96737153"/>
<dbReference type="SUPFAM" id="SSF56349">
    <property type="entry name" value="DNA breaking-rejoining enzymes"/>
    <property type="match status" value="1"/>
</dbReference>
<dbReference type="Pfam" id="PF00589">
    <property type="entry name" value="Phage_integrase"/>
    <property type="match status" value="1"/>
</dbReference>
<protein>
    <submittedName>
        <fullName evidence="7">Site-specific integrase</fullName>
    </submittedName>
</protein>
<evidence type="ECO:0000313" key="8">
    <source>
        <dbReference type="Proteomes" id="UP000195573"/>
    </source>
</evidence>
<dbReference type="InterPro" id="IPR025269">
    <property type="entry name" value="SAM-like_dom"/>
</dbReference>
<feature type="domain" description="Tyr recombinase" evidence="5">
    <location>
        <begin position="190"/>
        <end position="398"/>
    </location>
</feature>
<dbReference type="InterPro" id="IPR002104">
    <property type="entry name" value="Integrase_catalytic"/>
</dbReference>
<dbReference type="RefSeq" id="WP_088016798.1">
    <property type="nucleotide sequence ID" value="NZ_CP020880.1"/>
</dbReference>
<evidence type="ECO:0000259" key="5">
    <source>
        <dbReference type="PROSITE" id="PS51898"/>
    </source>
</evidence>
<dbReference type="Gene3D" id="1.10.150.130">
    <property type="match status" value="1"/>
</dbReference>
<evidence type="ECO:0000256" key="2">
    <source>
        <dbReference type="ARBA" id="ARBA00023125"/>
    </source>
</evidence>
<accession>A0ABN4Z8Y4</accession>
<evidence type="ECO:0000256" key="4">
    <source>
        <dbReference type="PROSITE-ProRule" id="PRU01248"/>
    </source>
</evidence>
<evidence type="ECO:0000256" key="3">
    <source>
        <dbReference type="ARBA" id="ARBA00023172"/>
    </source>
</evidence>
<dbReference type="Pfam" id="PF14657">
    <property type="entry name" value="Arm-DNA-bind_4"/>
    <property type="match status" value="1"/>
</dbReference>
<dbReference type="Pfam" id="PF13102">
    <property type="entry name" value="Phage_int_SAM_5"/>
    <property type="match status" value="1"/>
</dbReference>
<evidence type="ECO:0000259" key="6">
    <source>
        <dbReference type="PROSITE" id="PS51900"/>
    </source>
</evidence>
<evidence type="ECO:0000256" key="1">
    <source>
        <dbReference type="ARBA" id="ARBA00008857"/>
    </source>
</evidence>
<gene>
    <name evidence="7" type="ORF">B4U37_01680</name>
</gene>
<keyword evidence="8" id="KW-1185">Reference proteome</keyword>
<comment type="similarity">
    <text evidence="1">Belongs to the 'phage' integrase family.</text>
</comment>
<name>A0ABN4Z8Y4_9BACI</name>
<proteinExistence type="inferred from homology"/>
<dbReference type="PROSITE" id="PS51898">
    <property type="entry name" value="TYR_RECOMBINASE"/>
    <property type="match status" value="1"/>
</dbReference>
<dbReference type="InterPro" id="IPR028259">
    <property type="entry name" value="AP2-like_int_N"/>
</dbReference>
<dbReference type="InterPro" id="IPR044068">
    <property type="entry name" value="CB"/>
</dbReference>
<dbReference type="InterPro" id="IPR011010">
    <property type="entry name" value="DNA_brk_join_enz"/>
</dbReference>
<dbReference type="PANTHER" id="PTHR30349:SF64">
    <property type="entry name" value="PROPHAGE INTEGRASE INTD-RELATED"/>
    <property type="match status" value="1"/>
</dbReference>
<dbReference type="InterPro" id="IPR010998">
    <property type="entry name" value="Integrase_recombinase_N"/>
</dbReference>
<dbReference type="PANTHER" id="PTHR30349">
    <property type="entry name" value="PHAGE INTEGRASE-RELATED"/>
    <property type="match status" value="1"/>
</dbReference>
<reference evidence="7 8" key="1">
    <citation type="submission" date="2017-04" db="EMBL/GenBank/DDBJ databases">
        <title>Complete Genome Sequence of the Bacillus horikoshii 20a strain from Cuatro Cienegas, Coahuila, Mexico.</title>
        <authorList>
            <person name="Zarza E."/>
            <person name="Alcaraz L.D."/>
            <person name="Aguilar-Salinas B."/>
            <person name="Islas A."/>
            <person name="Olmedo-Alvarez G."/>
        </authorList>
    </citation>
    <scope>NUCLEOTIDE SEQUENCE [LARGE SCALE GENOMIC DNA]</scope>
    <source>
        <strain evidence="7 8">20a</strain>
    </source>
</reference>
<dbReference type="PROSITE" id="PS51900">
    <property type="entry name" value="CB"/>
    <property type="match status" value="1"/>
</dbReference>
<dbReference type="EMBL" id="CP020880">
    <property type="protein sequence ID" value="ART74835.1"/>
    <property type="molecule type" value="Genomic_DNA"/>
</dbReference>
<dbReference type="Proteomes" id="UP000195573">
    <property type="component" value="Chromosome"/>
</dbReference>
<dbReference type="InterPro" id="IPR013762">
    <property type="entry name" value="Integrase-like_cat_sf"/>
</dbReference>
<keyword evidence="2 4" id="KW-0238">DNA-binding</keyword>
<organism evidence="7 8">
    <name type="scientific">Sutcliffiella horikoshii</name>
    <dbReference type="NCBI Taxonomy" id="79883"/>
    <lineage>
        <taxon>Bacteria</taxon>
        <taxon>Bacillati</taxon>
        <taxon>Bacillota</taxon>
        <taxon>Bacilli</taxon>
        <taxon>Bacillales</taxon>
        <taxon>Bacillaceae</taxon>
        <taxon>Sutcliffiella</taxon>
    </lineage>
</organism>